<evidence type="ECO:0000313" key="3">
    <source>
        <dbReference type="Proteomes" id="UP000007963"/>
    </source>
</evidence>
<evidence type="ECO:0000256" key="1">
    <source>
        <dbReference type="SAM" id="Phobius"/>
    </source>
</evidence>
<dbReference type="RefSeq" id="XP_001218580.1">
    <property type="nucleotide sequence ID" value="XM_001218579.1"/>
</dbReference>
<dbReference type="EMBL" id="CH476610">
    <property type="protein sequence ID" value="EAU29229.1"/>
    <property type="molecule type" value="Genomic_DNA"/>
</dbReference>
<dbReference type="HOGENOM" id="CLU_816317_0_0_1"/>
<keyword evidence="1" id="KW-1133">Transmembrane helix</keyword>
<name>Q0C7V2_ASPTN</name>
<organism evidence="2 3">
    <name type="scientific">Aspergillus terreus (strain NIH 2624 / FGSC A1156)</name>
    <dbReference type="NCBI Taxonomy" id="341663"/>
    <lineage>
        <taxon>Eukaryota</taxon>
        <taxon>Fungi</taxon>
        <taxon>Dikarya</taxon>
        <taxon>Ascomycota</taxon>
        <taxon>Pezizomycotina</taxon>
        <taxon>Eurotiomycetes</taxon>
        <taxon>Eurotiomycetidae</taxon>
        <taxon>Eurotiales</taxon>
        <taxon>Aspergillaceae</taxon>
        <taxon>Aspergillus</taxon>
        <taxon>Aspergillus subgen. Circumdati</taxon>
    </lineage>
</organism>
<feature type="transmembrane region" description="Helical" evidence="1">
    <location>
        <begin position="52"/>
        <end position="76"/>
    </location>
</feature>
<dbReference type="VEuPathDB" id="FungiDB:ATEG_10232"/>
<keyword evidence="1" id="KW-0812">Transmembrane</keyword>
<feature type="transmembrane region" description="Helical" evidence="1">
    <location>
        <begin position="21"/>
        <end position="46"/>
    </location>
</feature>
<protein>
    <submittedName>
        <fullName evidence="2">Uncharacterized protein</fullName>
    </submittedName>
</protein>
<gene>
    <name evidence="2" type="ORF">ATEG_10232</name>
</gene>
<keyword evidence="1" id="KW-0472">Membrane</keyword>
<dbReference type="GeneID" id="4354569"/>
<accession>Q0C7V2</accession>
<dbReference type="AlphaFoldDB" id="Q0C7V2"/>
<sequence>MCPSNTKSSGQYDEGTKNVGYHGLCLLCVLFIVQVALGTTITALAAKGYHPMSTITALAGTNTGVVALVIVLQPFYQRRKENKNQRDEESVLPGWAEIDSLERHLGAQICSLKLHLSAQMESLERHLRRQFQRHPNGQNNNPREKYKNKADNILEHIEDFKQDLQHQFDIYQHDLGAQLHHLKKVLQVKIGTFEQGIRAQIHNSQYNLQEPIYNDQQELWVRIIPFKKRLQETISQVLQRQIHVLQDIRAQIDGIQPISDTQSINKIKQDVLDDIQKLLEGIKREVPAEDFKNLNSLLEEIDKLLRLQEEISKNLQSFRKIIDSIESKMDWGFLCGRNPL</sequence>
<proteinExistence type="predicted"/>
<dbReference type="Proteomes" id="UP000007963">
    <property type="component" value="Unassembled WGS sequence"/>
</dbReference>
<reference evidence="3" key="1">
    <citation type="submission" date="2005-09" db="EMBL/GenBank/DDBJ databases">
        <title>Annotation of the Aspergillus terreus NIH2624 genome.</title>
        <authorList>
            <person name="Birren B.W."/>
            <person name="Lander E.S."/>
            <person name="Galagan J.E."/>
            <person name="Nusbaum C."/>
            <person name="Devon K."/>
            <person name="Henn M."/>
            <person name="Ma L.-J."/>
            <person name="Jaffe D.B."/>
            <person name="Butler J."/>
            <person name="Alvarez P."/>
            <person name="Gnerre S."/>
            <person name="Grabherr M."/>
            <person name="Kleber M."/>
            <person name="Mauceli E.W."/>
            <person name="Brockman W."/>
            <person name="Rounsley S."/>
            <person name="Young S.K."/>
            <person name="LaButti K."/>
            <person name="Pushparaj V."/>
            <person name="DeCaprio D."/>
            <person name="Crawford M."/>
            <person name="Koehrsen M."/>
            <person name="Engels R."/>
            <person name="Montgomery P."/>
            <person name="Pearson M."/>
            <person name="Howarth C."/>
            <person name="Larson L."/>
            <person name="Luoma S."/>
            <person name="White J."/>
            <person name="Alvarado L."/>
            <person name="Kodira C.D."/>
            <person name="Zeng Q."/>
            <person name="Oleary S."/>
            <person name="Yandava C."/>
            <person name="Denning D.W."/>
            <person name="Nierman W.C."/>
            <person name="Milne T."/>
            <person name="Madden K."/>
        </authorList>
    </citation>
    <scope>NUCLEOTIDE SEQUENCE [LARGE SCALE GENOMIC DNA]</scope>
    <source>
        <strain evidence="3">NIH 2624 / FGSC A1156</strain>
    </source>
</reference>
<evidence type="ECO:0000313" key="2">
    <source>
        <dbReference type="EMBL" id="EAU29229.1"/>
    </source>
</evidence>